<dbReference type="SUPFAM" id="SSF143456">
    <property type="entry name" value="VC0467-like"/>
    <property type="match status" value="1"/>
</dbReference>
<name>A0ABP0NGZ5_9DINO</name>
<evidence type="ECO:0000313" key="2">
    <source>
        <dbReference type="Proteomes" id="UP001642484"/>
    </source>
</evidence>
<dbReference type="Gene3D" id="3.40.1740.10">
    <property type="entry name" value="VC0467-like"/>
    <property type="match status" value="1"/>
</dbReference>
<dbReference type="PANTHER" id="PTHR30327:SF1">
    <property type="entry name" value="UPF0301 PROTEIN YQGE"/>
    <property type="match status" value="1"/>
</dbReference>
<dbReference type="InterPro" id="IPR003774">
    <property type="entry name" value="AlgH-like"/>
</dbReference>
<evidence type="ECO:0000313" key="1">
    <source>
        <dbReference type="EMBL" id="CAK9062819.1"/>
    </source>
</evidence>
<organism evidence="1 2">
    <name type="scientific">Durusdinium trenchii</name>
    <dbReference type="NCBI Taxonomy" id="1381693"/>
    <lineage>
        <taxon>Eukaryota</taxon>
        <taxon>Sar</taxon>
        <taxon>Alveolata</taxon>
        <taxon>Dinophyceae</taxon>
        <taxon>Suessiales</taxon>
        <taxon>Symbiodiniaceae</taxon>
        <taxon>Durusdinium</taxon>
    </lineage>
</organism>
<reference evidence="1 2" key="1">
    <citation type="submission" date="2024-02" db="EMBL/GenBank/DDBJ databases">
        <authorList>
            <person name="Chen Y."/>
            <person name="Shah S."/>
            <person name="Dougan E. K."/>
            <person name="Thang M."/>
            <person name="Chan C."/>
        </authorList>
    </citation>
    <scope>NUCLEOTIDE SEQUENCE [LARGE SCALE GENOMIC DNA]</scope>
</reference>
<protein>
    <submittedName>
        <fullName evidence="1">Uncharacterized protein</fullName>
    </submittedName>
</protein>
<gene>
    <name evidence="1" type="ORF">CCMP2556_LOCUS30888</name>
</gene>
<sequence length="384" mass="42658">MGTQLRSFRSLLRLCRECDQQPARLLGLLGRPPRQYDWNFNRAVRTRFSGSPFAEDMVWEALGFSTQFAMPRPGGAARACRRHFRRAQALGMGELYPAEASELFKRIAASKSLVSNLGPEVAHDHPRLLKSFDTGSHLQVSQGDLLLTHPIACLKNTHFDQAVILLHEVSSSPSNPDAQVKGLVVNKPMPNIPLKQLLARATSPEDKEWAGMVQSDCKLDGLSVFRGGPIIVGNSIRHNLHWLHGFFEVPGAKQVAPGLWLGGDCREILEKGMQGDEVQSHSIPLRVCFGYSAWTELQLRLELESGVWTRAQALDDRPRDGALSIIASSCFGTEGKTAWQQGLHSAGWSFMANFPRNAEVDEKLERHTKQQESQAQLQAQTPKP</sequence>
<dbReference type="EMBL" id="CAXAMN010021729">
    <property type="protein sequence ID" value="CAK9062819.1"/>
    <property type="molecule type" value="Genomic_DNA"/>
</dbReference>
<accession>A0ABP0NGZ5</accession>
<dbReference type="Proteomes" id="UP001642484">
    <property type="component" value="Unassembled WGS sequence"/>
</dbReference>
<dbReference type="PANTHER" id="PTHR30327">
    <property type="entry name" value="UNCHARACTERIZED PROTEIN YQGE"/>
    <property type="match status" value="1"/>
</dbReference>
<dbReference type="Pfam" id="PF02622">
    <property type="entry name" value="DUF179"/>
    <property type="match status" value="1"/>
</dbReference>
<keyword evidence="2" id="KW-1185">Reference proteome</keyword>
<proteinExistence type="predicted"/>
<comment type="caution">
    <text evidence="1">The sequence shown here is derived from an EMBL/GenBank/DDBJ whole genome shotgun (WGS) entry which is preliminary data.</text>
</comment>